<dbReference type="PROSITE" id="PS51841">
    <property type="entry name" value="LTD"/>
    <property type="match status" value="2"/>
</dbReference>
<feature type="region of interest" description="Disordered" evidence="2">
    <location>
        <begin position="381"/>
        <end position="405"/>
    </location>
</feature>
<dbReference type="Proteomes" id="UP000190961">
    <property type="component" value="Unassembled WGS sequence"/>
</dbReference>
<dbReference type="InterPro" id="IPR001322">
    <property type="entry name" value="Lamin_tail_dom"/>
</dbReference>
<keyword evidence="6" id="KW-1185">Reference proteome</keyword>
<dbReference type="EMBL" id="FUZU01000002">
    <property type="protein sequence ID" value="SKC74455.1"/>
    <property type="molecule type" value="Genomic_DNA"/>
</dbReference>
<gene>
    <name evidence="5" type="ORF">SAMN05660236_3076</name>
</gene>
<dbReference type="Gene3D" id="2.60.40.1260">
    <property type="entry name" value="Lamin Tail domain"/>
    <property type="match status" value="1"/>
</dbReference>
<evidence type="ECO:0000313" key="5">
    <source>
        <dbReference type="EMBL" id="SKC74455.1"/>
    </source>
</evidence>
<evidence type="ECO:0000256" key="2">
    <source>
        <dbReference type="SAM" id="MobiDB-lite"/>
    </source>
</evidence>
<protein>
    <submittedName>
        <fullName evidence="5">Lamin Tail Domain</fullName>
    </submittedName>
</protein>
<dbReference type="Pfam" id="PF00932">
    <property type="entry name" value="LTD"/>
    <property type="match status" value="2"/>
</dbReference>
<evidence type="ECO:0000259" key="4">
    <source>
        <dbReference type="PROSITE" id="PS51841"/>
    </source>
</evidence>
<reference evidence="5 6" key="1">
    <citation type="submission" date="2017-02" db="EMBL/GenBank/DDBJ databases">
        <authorList>
            <person name="Peterson S.W."/>
        </authorList>
    </citation>
    <scope>NUCLEOTIDE SEQUENCE [LARGE SCALE GENOMIC DNA]</scope>
    <source>
        <strain evidence="5 6">DSM 25262</strain>
    </source>
</reference>
<dbReference type="AlphaFoldDB" id="A0A1T5LFI3"/>
<proteinExistence type="predicted"/>
<feature type="domain" description="LTD" evidence="4">
    <location>
        <begin position="499"/>
        <end position="629"/>
    </location>
</feature>
<accession>A0A1T5LFI3</accession>
<dbReference type="SUPFAM" id="SSF74853">
    <property type="entry name" value="Lamin A/C globular tail domain"/>
    <property type="match status" value="2"/>
</dbReference>
<name>A0A1T5LFI3_9BACT</name>
<sequence>MYSVVPIRNMLQIFTFSILKTFTKKSFITFSFLFFSQQMFAQLTDSFQDSDFLNDPSWSGQNTKFTVLANQLKLQAPAVSDDAYLSTPSKSINDASWEFYIRLGFNSSSTNYARVYLVSSQQNLADTLNGYFVMVGNTADEISLYKQTGSSKSKIIDGVDGKLNLATAEVKVRVTRDASGNWQLYSDVGTTGNYISEGSVTDAEHFSSSYFGVYCSYTATRSDKFYFDDFVVTGNPYVPPVPPSFKDIVFTEIFADPSPRVELPETEYLELFNRSNNAYNLSGWKLSDGSSTATLPSYKLNPGEYVLLVASSSVASYITFENVVGLSSFPSLNNTGDIIVLKHTNGITIDSVKYSDDWYRDDEKKQGGWSLELIDPNNPCGEENNWTASEAENGGTPGEQNSVFANKPDLTAPKLMAAIPIGDNQLRLVFDEKLLNEIPIAEHFNFQPAVDIDHIDFEDQSLRVLTVSFSNPLQRNILYTIDVQQVFDCSGNEIQASFSTLEFALPEQANDLDVKVNEVLFNPRPTGVDFLEVVNTSNKYLNLKGWSLATFENDSLGKLYTVTNEDFLLRPGAYLVLTENTDVLAGEYPQTKTENVLEVKALPSLNDDTGSIAVVSEQGVVIDHFAYTKDYHSVFIKDEEGVSLERISFEETTNDPDNWKSASTQSGYATPGFINSNARNETAIAENITISPEIFTPIIGQPDFTEIQYKFDQGGYVANVKVFDANGRLTKQLANNELLGTEGFLRWDGDRDDGSKARVGYYMVWFQVFDATGSVKTFTKKLAVAAKF</sequence>
<organism evidence="5 6">
    <name type="scientific">Ohtaekwangia koreensis</name>
    <dbReference type="NCBI Taxonomy" id="688867"/>
    <lineage>
        <taxon>Bacteria</taxon>
        <taxon>Pseudomonadati</taxon>
        <taxon>Bacteroidota</taxon>
        <taxon>Cytophagia</taxon>
        <taxon>Cytophagales</taxon>
        <taxon>Fulvivirgaceae</taxon>
        <taxon>Ohtaekwangia</taxon>
    </lineage>
</organism>
<dbReference type="InterPro" id="IPR036415">
    <property type="entry name" value="Lamin_tail_dom_sf"/>
</dbReference>
<feature type="chain" id="PRO_5013318666" evidence="3">
    <location>
        <begin position="42"/>
        <end position="788"/>
    </location>
</feature>
<dbReference type="STRING" id="688867.SAMN05660236_3076"/>
<keyword evidence="1 3" id="KW-0732">Signal</keyword>
<dbReference type="InterPro" id="IPR014755">
    <property type="entry name" value="Cu-Rt/internalin_Ig-like"/>
</dbReference>
<dbReference type="Gene3D" id="2.60.40.1220">
    <property type="match status" value="1"/>
</dbReference>
<feature type="signal peptide" evidence="3">
    <location>
        <begin position="1"/>
        <end position="41"/>
    </location>
</feature>
<evidence type="ECO:0000313" key="6">
    <source>
        <dbReference type="Proteomes" id="UP000190961"/>
    </source>
</evidence>
<feature type="domain" description="LTD" evidence="4">
    <location>
        <begin position="241"/>
        <end position="356"/>
    </location>
</feature>
<evidence type="ECO:0000256" key="1">
    <source>
        <dbReference type="ARBA" id="ARBA00022729"/>
    </source>
</evidence>
<dbReference type="Gene3D" id="2.60.40.4070">
    <property type="match status" value="1"/>
</dbReference>
<evidence type="ECO:0000256" key="3">
    <source>
        <dbReference type="SAM" id="SignalP"/>
    </source>
</evidence>